<sequence>MITATSLKQFTVSVNNNQETIDCVISFINKSMLRERVVVVLGSNGSENITKAVIRILLEISGAEAALQFNMHHLATSFVKEFAVRANMPDGTRISNPFRIASFGYKESIEELIPTVDDPGLFNGNGVAPSNYHRFWVKLSFLRSLGLSRDDRKLCEGEIQLLNFD</sequence>
<dbReference type="Proteomes" id="UP000308652">
    <property type="component" value="Unassembled WGS sequence"/>
</dbReference>
<evidence type="ECO:0000313" key="1">
    <source>
        <dbReference type="EMBL" id="TFK33274.1"/>
    </source>
</evidence>
<organism evidence="1 2">
    <name type="scientific">Crucibulum laeve</name>
    <dbReference type="NCBI Taxonomy" id="68775"/>
    <lineage>
        <taxon>Eukaryota</taxon>
        <taxon>Fungi</taxon>
        <taxon>Dikarya</taxon>
        <taxon>Basidiomycota</taxon>
        <taxon>Agaricomycotina</taxon>
        <taxon>Agaricomycetes</taxon>
        <taxon>Agaricomycetidae</taxon>
        <taxon>Agaricales</taxon>
        <taxon>Agaricineae</taxon>
        <taxon>Nidulariaceae</taxon>
        <taxon>Crucibulum</taxon>
    </lineage>
</organism>
<evidence type="ECO:0000313" key="2">
    <source>
        <dbReference type="Proteomes" id="UP000308652"/>
    </source>
</evidence>
<reference evidence="1 2" key="1">
    <citation type="journal article" date="2019" name="Nat. Ecol. Evol.">
        <title>Megaphylogeny resolves global patterns of mushroom evolution.</title>
        <authorList>
            <person name="Varga T."/>
            <person name="Krizsan K."/>
            <person name="Foldi C."/>
            <person name="Dima B."/>
            <person name="Sanchez-Garcia M."/>
            <person name="Sanchez-Ramirez S."/>
            <person name="Szollosi G.J."/>
            <person name="Szarkandi J.G."/>
            <person name="Papp V."/>
            <person name="Albert L."/>
            <person name="Andreopoulos W."/>
            <person name="Angelini C."/>
            <person name="Antonin V."/>
            <person name="Barry K.W."/>
            <person name="Bougher N.L."/>
            <person name="Buchanan P."/>
            <person name="Buyck B."/>
            <person name="Bense V."/>
            <person name="Catcheside P."/>
            <person name="Chovatia M."/>
            <person name="Cooper J."/>
            <person name="Damon W."/>
            <person name="Desjardin D."/>
            <person name="Finy P."/>
            <person name="Geml J."/>
            <person name="Haridas S."/>
            <person name="Hughes K."/>
            <person name="Justo A."/>
            <person name="Karasinski D."/>
            <person name="Kautmanova I."/>
            <person name="Kiss B."/>
            <person name="Kocsube S."/>
            <person name="Kotiranta H."/>
            <person name="LaButti K.M."/>
            <person name="Lechner B.E."/>
            <person name="Liimatainen K."/>
            <person name="Lipzen A."/>
            <person name="Lukacs Z."/>
            <person name="Mihaltcheva S."/>
            <person name="Morgado L.N."/>
            <person name="Niskanen T."/>
            <person name="Noordeloos M.E."/>
            <person name="Ohm R.A."/>
            <person name="Ortiz-Santana B."/>
            <person name="Ovrebo C."/>
            <person name="Racz N."/>
            <person name="Riley R."/>
            <person name="Savchenko A."/>
            <person name="Shiryaev A."/>
            <person name="Soop K."/>
            <person name="Spirin V."/>
            <person name="Szebenyi C."/>
            <person name="Tomsovsky M."/>
            <person name="Tulloss R.E."/>
            <person name="Uehling J."/>
            <person name="Grigoriev I.V."/>
            <person name="Vagvolgyi C."/>
            <person name="Papp T."/>
            <person name="Martin F.M."/>
            <person name="Miettinen O."/>
            <person name="Hibbett D.S."/>
            <person name="Nagy L.G."/>
        </authorList>
    </citation>
    <scope>NUCLEOTIDE SEQUENCE [LARGE SCALE GENOMIC DNA]</scope>
    <source>
        <strain evidence="1 2">CBS 166.37</strain>
    </source>
</reference>
<proteinExistence type="predicted"/>
<dbReference type="EMBL" id="ML213651">
    <property type="protein sequence ID" value="TFK33274.1"/>
    <property type="molecule type" value="Genomic_DNA"/>
</dbReference>
<accession>A0A5C3LJH2</accession>
<protein>
    <submittedName>
        <fullName evidence="1">Uncharacterized protein</fullName>
    </submittedName>
</protein>
<dbReference type="AlphaFoldDB" id="A0A5C3LJH2"/>
<keyword evidence="2" id="KW-1185">Reference proteome</keyword>
<name>A0A5C3LJH2_9AGAR</name>
<gene>
    <name evidence="1" type="ORF">BDQ12DRAFT_691346</name>
</gene>